<sequence length="83" mass="9424">MHCPCYRRSANKIAQEAKTRWLDFNSVPFKISDNLVLQLSGKRAKAMKQKPRTTHGHKQRTKIFSVKLNSGSNHGLFGNGWGL</sequence>
<reference evidence="1 2" key="1">
    <citation type="journal article" date="2024" name="G3 (Bethesda)">
        <title>Genome assembly of Hibiscus sabdariffa L. provides insights into metabolisms of medicinal natural products.</title>
        <authorList>
            <person name="Kim T."/>
        </authorList>
    </citation>
    <scope>NUCLEOTIDE SEQUENCE [LARGE SCALE GENOMIC DNA]</scope>
    <source>
        <strain evidence="1">TK-2024</strain>
        <tissue evidence="1">Old leaves</tissue>
    </source>
</reference>
<dbReference type="EMBL" id="JBBPBM010000012">
    <property type="protein sequence ID" value="KAK8562439.1"/>
    <property type="molecule type" value="Genomic_DNA"/>
</dbReference>
<organism evidence="1 2">
    <name type="scientific">Hibiscus sabdariffa</name>
    <name type="common">roselle</name>
    <dbReference type="NCBI Taxonomy" id="183260"/>
    <lineage>
        <taxon>Eukaryota</taxon>
        <taxon>Viridiplantae</taxon>
        <taxon>Streptophyta</taxon>
        <taxon>Embryophyta</taxon>
        <taxon>Tracheophyta</taxon>
        <taxon>Spermatophyta</taxon>
        <taxon>Magnoliopsida</taxon>
        <taxon>eudicotyledons</taxon>
        <taxon>Gunneridae</taxon>
        <taxon>Pentapetalae</taxon>
        <taxon>rosids</taxon>
        <taxon>malvids</taxon>
        <taxon>Malvales</taxon>
        <taxon>Malvaceae</taxon>
        <taxon>Malvoideae</taxon>
        <taxon>Hibiscus</taxon>
    </lineage>
</organism>
<keyword evidence="2" id="KW-1185">Reference proteome</keyword>
<proteinExistence type="predicted"/>
<comment type="caution">
    <text evidence="1">The sequence shown here is derived from an EMBL/GenBank/DDBJ whole genome shotgun (WGS) entry which is preliminary data.</text>
</comment>
<gene>
    <name evidence="1" type="ORF">V6N12_010517</name>
</gene>
<evidence type="ECO:0000313" key="2">
    <source>
        <dbReference type="Proteomes" id="UP001472677"/>
    </source>
</evidence>
<protein>
    <submittedName>
        <fullName evidence="1">Uncharacterized protein</fullName>
    </submittedName>
</protein>
<accession>A0ABR2EKA8</accession>
<evidence type="ECO:0000313" key="1">
    <source>
        <dbReference type="EMBL" id="KAK8562439.1"/>
    </source>
</evidence>
<dbReference type="Proteomes" id="UP001472677">
    <property type="component" value="Unassembled WGS sequence"/>
</dbReference>
<name>A0ABR2EKA8_9ROSI</name>